<feature type="transmembrane region" description="Helical" evidence="2">
    <location>
        <begin position="199"/>
        <end position="222"/>
    </location>
</feature>
<feature type="transmembrane region" description="Helical" evidence="2">
    <location>
        <begin position="611"/>
        <end position="629"/>
    </location>
</feature>
<feature type="transmembrane region" description="Helical" evidence="2">
    <location>
        <begin position="553"/>
        <end position="574"/>
    </location>
</feature>
<feature type="compositionally biased region" description="Low complexity" evidence="1">
    <location>
        <begin position="120"/>
        <end position="130"/>
    </location>
</feature>
<gene>
    <name evidence="3" type="ORF">HF577_30105</name>
</gene>
<evidence type="ECO:0000313" key="3">
    <source>
        <dbReference type="EMBL" id="NMH81332.1"/>
    </source>
</evidence>
<feature type="transmembrane region" description="Helical" evidence="2">
    <location>
        <begin position="454"/>
        <end position="475"/>
    </location>
</feature>
<keyword evidence="2" id="KW-0472">Membrane</keyword>
<dbReference type="PANTHER" id="PTHR38434">
    <property type="entry name" value="BLL2549 PROTEIN"/>
    <property type="match status" value="1"/>
</dbReference>
<dbReference type="RefSeq" id="WP_169399371.1">
    <property type="nucleotide sequence ID" value="NZ_BAAAJH010000001.1"/>
</dbReference>
<name>A0ABX1RLT0_9PSEU</name>
<sequence length="650" mass="64570">MNTETVDPYVALAAEMSLLGRRLDAMSTDLVRLRAAAAPVGPGPAPAVEAPLWSRSRDARSVGRVASDIGPECPDDVDTSAAGPARPAPSQVGAPVGAYAPDPRSRGVSAPGASTPGWPSVAGGPDPAPAARARSAISGARLLAWVGGGVTLLGVVLLLVLAASRGWFSPPARVTTGALLGIALVGIGLWLHRRENARAGALALAATGLATLYLVVAAATVLYGYLPVVPALLVELLVAAAGLGLADRWRSQLLGAGVVAGAALLAPVIVADWRLVALALALQLAALPVVLRRRWHVLMLLAAAGPVLFGSAVGALVAVNEEAATIAVVLGSLAVSLSTALPAARLLALGPVAGLVAATPVPVLATAAALGDWGGGAVAAVAALALGGFAMTPGLDHLLRTVGITAAAVALFEATLVAVDGSGATVLLLGQAVVLAVLAAVLRSRLPLNIAMAYGAVGSLLALAQDAPLAALVQFPAFPYHQGGQGVLLTGAGVSVLVLVLAVALLVAAGRVDLIRPDPASAPLWVPIGVVGLYGATSLVVTVALLVSPDRAGFTGGHAVATVSWTVAALVLLARGISRPALRITGLVLVAAAVAKLVLFDLVALDGLARVAAFLGAGLVLLAAGTRYARLVAEAENEKEEPDGVPADPS</sequence>
<feature type="transmembrane region" description="Helical" evidence="2">
    <location>
        <begin position="253"/>
        <end position="269"/>
    </location>
</feature>
<dbReference type="Proteomes" id="UP001296706">
    <property type="component" value="Unassembled WGS sequence"/>
</dbReference>
<keyword evidence="4" id="KW-1185">Reference proteome</keyword>
<dbReference type="Pfam" id="PF10101">
    <property type="entry name" value="DUF2339"/>
    <property type="match status" value="1"/>
</dbReference>
<feature type="region of interest" description="Disordered" evidence="1">
    <location>
        <begin position="63"/>
        <end position="130"/>
    </location>
</feature>
<feature type="transmembrane region" description="Helical" evidence="2">
    <location>
        <begin position="142"/>
        <end position="162"/>
    </location>
</feature>
<evidence type="ECO:0000256" key="2">
    <source>
        <dbReference type="SAM" id="Phobius"/>
    </source>
</evidence>
<protein>
    <submittedName>
        <fullName evidence="3">DUF2339 domain-containing protein</fullName>
    </submittedName>
</protein>
<feature type="transmembrane region" description="Helical" evidence="2">
    <location>
        <begin position="424"/>
        <end position="442"/>
    </location>
</feature>
<evidence type="ECO:0000313" key="4">
    <source>
        <dbReference type="Proteomes" id="UP001296706"/>
    </source>
</evidence>
<feature type="transmembrane region" description="Helical" evidence="2">
    <location>
        <begin position="228"/>
        <end position="246"/>
    </location>
</feature>
<dbReference type="InterPro" id="IPR019286">
    <property type="entry name" value="DUF2339_TM"/>
</dbReference>
<feature type="transmembrane region" description="Helical" evidence="2">
    <location>
        <begin position="174"/>
        <end position="192"/>
    </location>
</feature>
<feature type="transmembrane region" description="Helical" evidence="2">
    <location>
        <begin position="323"/>
        <end position="341"/>
    </location>
</feature>
<keyword evidence="2" id="KW-1133">Transmembrane helix</keyword>
<feature type="transmembrane region" description="Helical" evidence="2">
    <location>
        <begin position="398"/>
        <end position="418"/>
    </location>
</feature>
<dbReference type="EMBL" id="JAAXKY010000142">
    <property type="protein sequence ID" value="NMH81332.1"/>
    <property type="molecule type" value="Genomic_DNA"/>
</dbReference>
<feature type="transmembrane region" description="Helical" evidence="2">
    <location>
        <begin position="524"/>
        <end position="547"/>
    </location>
</feature>
<proteinExistence type="predicted"/>
<feature type="transmembrane region" description="Helical" evidence="2">
    <location>
        <begin position="373"/>
        <end position="391"/>
    </location>
</feature>
<feature type="transmembrane region" description="Helical" evidence="2">
    <location>
        <begin position="487"/>
        <end position="512"/>
    </location>
</feature>
<accession>A0ABX1RLT0</accession>
<reference evidence="3 4" key="1">
    <citation type="submission" date="2020-04" db="EMBL/GenBank/DDBJ databases">
        <authorList>
            <person name="Klaysubun C."/>
            <person name="Duangmal K."/>
            <person name="Lipun K."/>
        </authorList>
    </citation>
    <scope>NUCLEOTIDE SEQUENCE [LARGE SCALE GENOMIC DNA]</scope>
    <source>
        <strain evidence="3 4">JCM 11839</strain>
    </source>
</reference>
<comment type="caution">
    <text evidence="3">The sequence shown here is derived from an EMBL/GenBank/DDBJ whole genome shotgun (WGS) entry which is preliminary data.</text>
</comment>
<feature type="transmembrane region" description="Helical" evidence="2">
    <location>
        <begin position="298"/>
        <end position="317"/>
    </location>
</feature>
<feature type="transmembrane region" description="Helical" evidence="2">
    <location>
        <begin position="586"/>
        <end position="605"/>
    </location>
</feature>
<evidence type="ECO:0000256" key="1">
    <source>
        <dbReference type="SAM" id="MobiDB-lite"/>
    </source>
</evidence>
<keyword evidence="2" id="KW-0812">Transmembrane</keyword>
<organism evidence="3 4">
    <name type="scientific">Pseudonocardia xinjiangensis</name>
    <dbReference type="NCBI Taxonomy" id="75289"/>
    <lineage>
        <taxon>Bacteria</taxon>
        <taxon>Bacillati</taxon>
        <taxon>Actinomycetota</taxon>
        <taxon>Actinomycetes</taxon>
        <taxon>Pseudonocardiales</taxon>
        <taxon>Pseudonocardiaceae</taxon>
        <taxon>Pseudonocardia</taxon>
    </lineage>
</organism>
<dbReference type="PANTHER" id="PTHR38434:SF1">
    <property type="entry name" value="BLL2549 PROTEIN"/>
    <property type="match status" value="1"/>
</dbReference>